<dbReference type="STRING" id="909663.GCA_000512235_02293"/>
<dbReference type="SUPFAM" id="SSF52833">
    <property type="entry name" value="Thioredoxin-like"/>
    <property type="match status" value="1"/>
</dbReference>
<gene>
    <name evidence="1" type="ORF">GXY80_04235</name>
</gene>
<dbReference type="AlphaFoldDB" id="A0A351U1M1"/>
<protein>
    <submittedName>
        <fullName evidence="1">Tetratricopeptide repeat protein</fullName>
    </submittedName>
</protein>
<evidence type="ECO:0000313" key="1">
    <source>
        <dbReference type="EMBL" id="NLW34679.1"/>
    </source>
</evidence>
<dbReference type="InterPro" id="IPR011990">
    <property type="entry name" value="TPR-like_helical_dom_sf"/>
</dbReference>
<dbReference type="Pfam" id="PF13174">
    <property type="entry name" value="TPR_6"/>
    <property type="match status" value="1"/>
</dbReference>
<dbReference type="InterPro" id="IPR019734">
    <property type="entry name" value="TPR_rpt"/>
</dbReference>
<reference evidence="1" key="1">
    <citation type="journal article" date="2020" name="Biotechnol. Biofuels">
        <title>New insights from the biogas microbiome by comprehensive genome-resolved metagenomics of nearly 1600 species originating from multiple anaerobic digesters.</title>
        <authorList>
            <person name="Campanaro S."/>
            <person name="Treu L."/>
            <person name="Rodriguez-R L.M."/>
            <person name="Kovalovszki A."/>
            <person name="Ziels R.M."/>
            <person name="Maus I."/>
            <person name="Zhu X."/>
            <person name="Kougias P.G."/>
            <person name="Basile A."/>
            <person name="Luo G."/>
            <person name="Schluter A."/>
            <person name="Konstantinidis K.T."/>
            <person name="Angelidaki I."/>
        </authorList>
    </citation>
    <scope>NUCLEOTIDE SEQUENCE</scope>
    <source>
        <strain evidence="1">AS06rmzACSIP_7</strain>
    </source>
</reference>
<dbReference type="InterPro" id="IPR036249">
    <property type="entry name" value="Thioredoxin-like_sf"/>
</dbReference>
<sequence length="150" mass="16882">MDAVTYPKTAVIEFLNQSVIPVRVPFDSEPLATEFNLKWTPMLVVLDWNGKEHSRTVGFLPPEELIPSLLLGIAKIYFDHDRFTDAITNLDKILSDYPTSGAAPEAVFLKGVNGYKGTHNTQALKLAYEKLQADYPSSEWAKRALPYRLL</sequence>
<name>A0A351U1M1_9BACT</name>
<accession>A0A351U1M1</accession>
<dbReference type="Proteomes" id="UP000777265">
    <property type="component" value="Unassembled WGS sequence"/>
</dbReference>
<dbReference type="EMBL" id="JAAYEE010000073">
    <property type="protein sequence ID" value="NLW34679.1"/>
    <property type="molecule type" value="Genomic_DNA"/>
</dbReference>
<comment type="caution">
    <text evidence="1">The sequence shown here is derived from an EMBL/GenBank/DDBJ whole genome shotgun (WGS) entry which is preliminary data.</text>
</comment>
<dbReference type="Gene3D" id="3.40.30.10">
    <property type="entry name" value="Glutaredoxin"/>
    <property type="match status" value="1"/>
</dbReference>
<evidence type="ECO:0000313" key="2">
    <source>
        <dbReference type="Proteomes" id="UP000777265"/>
    </source>
</evidence>
<reference evidence="1" key="2">
    <citation type="submission" date="2020-01" db="EMBL/GenBank/DDBJ databases">
        <authorList>
            <person name="Campanaro S."/>
        </authorList>
    </citation>
    <scope>NUCLEOTIDE SEQUENCE</scope>
    <source>
        <strain evidence="1">AS06rmzACSIP_7</strain>
    </source>
</reference>
<organism evidence="1 2">
    <name type="scientific">Syntrophorhabdus aromaticivorans</name>
    <dbReference type="NCBI Taxonomy" id="328301"/>
    <lineage>
        <taxon>Bacteria</taxon>
        <taxon>Pseudomonadati</taxon>
        <taxon>Thermodesulfobacteriota</taxon>
        <taxon>Syntrophorhabdia</taxon>
        <taxon>Syntrophorhabdales</taxon>
        <taxon>Syntrophorhabdaceae</taxon>
        <taxon>Syntrophorhabdus</taxon>
    </lineage>
</organism>
<dbReference type="Gene3D" id="1.25.40.10">
    <property type="entry name" value="Tetratricopeptide repeat domain"/>
    <property type="match status" value="1"/>
</dbReference>
<proteinExistence type="predicted"/>